<dbReference type="InterPro" id="IPR024964">
    <property type="entry name" value="CTLH/CRA"/>
</dbReference>
<feature type="compositionally biased region" description="Polar residues" evidence="2">
    <location>
        <begin position="268"/>
        <end position="277"/>
    </location>
</feature>
<proteinExistence type="predicted"/>
<accession>A0A8H6FIX7</accession>
<dbReference type="SMART" id="SM00667">
    <property type="entry name" value="LisH"/>
    <property type="match status" value="1"/>
</dbReference>
<organism evidence="4 5">
    <name type="scientific">Letharia lupina</name>
    <dbReference type="NCBI Taxonomy" id="560253"/>
    <lineage>
        <taxon>Eukaryota</taxon>
        <taxon>Fungi</taxon>
        <taxon>Dikarya</taxon>
        <taxon>Ascomycota</taxon>
        <taxon>Pezizomycotina</taxon>
        <taxon>Lecanoromycetes</taxon>
        <taxon>OSLEUM clade</taxon>
        <taxon>Lecanoromycetidae</taxon>
        <taxon>Lecanorales</taxon>
        <taxon>Lecanorineae</taxon>
        <taxon>Parmeliaceae</taxon>
        <taxon>Letharia</taxon>
    </lineage>
</organism>
<keyword evidence="5" id="KW-1185">Reference proteome</keyword>
<dbReference type="PANTHER" id="PTHR12864">
    <property type="entry name" value="RAN BINDING PROTEIN 9-RELATED"/>
    <property type="match status" value="1"/>
</dbReference>
<dbReference type="InterPro" id="IPR006594">
    <property type="entry name" value="LisH"/>
</dbReference>
<evidence type="ECO:0000256" key="2">
    <source>
        <dbReference type="SAM" id="MobiDB-lite"/>
    </source>
</evidence>
<dbReference type="Pfam" id="PF10607">
    <property type="entry name" value="CTLH"/>
    <property type="match status" value="1"/>
</dbReference>
<dbReference type="InterPro" id="IPR006595">
    <property type="entry name" value="CTLH_C"/>
</dbReference>
<dbReference type="InterPro" id="IPR013144">
    <property type="entry name" value="CRA_dom"/>
</dbReference>
<evidence type="ECO:0000256" key="1">
    <source>
        <dbReference type="ARBA" id="ARBA00002343"/>
    </source>
</evidence>
<dbReference type="Proteomes" id="UP000593566">
    <property type="component" value="Unassembled WGS sequence"/>
</dbReference>
<dbReference type="Pfam" id="PF08513">
    <property type="entry name" value="LisH"/>
    <property type="match status" value="1"/>
</dbReference>
<dbReference type="RefSeq" id="XP_037156959.1">
    <property type="nucleotide sequence ID" value="XM_037298324.1"/>
</dbReference>
<dbReference type="EMBL" id="JACCJB010000003">
    <property type="protein sequence ID" value="KAF6229317.1"/>
    <property type="molecule type" value="Genomic_DNA"/>
</dbReference>
<dbReference type="PROSITE" id="PS50896">
    <property type="entry name" value="LISH"/>
    <property type="match status" value="1"/>
</dbReference>
<dbReference type="PROSITE" id="PS50897">
    <property type="entry name" value="CTLH"/>
    <property type="match status" value="1"/>
</dbReference>
<dbReference type="SMART" id="SM00757">
    <property type="entry name" value="CRA"/>
    <property type="match status" value="1"/>
</dbReference>
<dbReference type="GeneID" id="59335832"/>
<evidence type="ECO:0000313" key="4">
    <source>
        <dbReference type="EMBL" id="KAF6229317.1"/>
    </source>
</evidence>
<evidence type="ECO:0000259" key="3">
    <source>
        <dbReference type="PROSITE" id="PS50897"/>
    </source>
</evidence>
<reference evidence="4 5" key="1">
    <citation type="journal article" date="2020" name="Genomics">
        <title>Complete, high-quality genomes from long-read metagenomic sequencing of two wolf lichen thalli reveals enigmatic genome architecture.</title>
        <authorList>
            <person name="McKenzie S.K."/>
            <person name="Walston R.F."/>
            <person name="Allen J.L."/>
        </authorList>
    </citation>
    <scope>NUCLEOTIDE SEQUENCE [LARGE SCALE GENOMIC DNA]</scope>
    <source>
        <strain evidence="4">WasteWater1</strain>
    </source>
</reference>
<dbReference type="AlphaFoldDB" id="A0A8H6FIX7"/>
<sequence length="290" mass="32140">MPASPIHEASRRELERIRNALAMTAARRPAMTSSTTSTATPPRHSFEQAIEDVKLSKTDLNAVIMEYLISEGYPEAAQRFALEANIEPELDVDSIQERVEIREAIASGDIQSAIEKINELNPQVLDQDSALHFSLLRLQLIELIRKATATPDGDITPALTFATTHLAPRAPTNQEFLEDLERTMALLIFPPDNLAPPLAALLDPALRQEVAQRVNQALLLSQGERTKATLYDLVNYRSWANQKAIQAKKEHLPERIELGFDPAHNGHESSQNGSSLRQAADPMVTGWGPY</sequence>
<comment type="caution">
    <text evidence="4">The sequence shown here is derived from an EMBL/GenBank/DDBJ whole genome shotgun (WGS) entry which is preliminary data.</text>
</comment>
<comment type="function">
    <text evidence="1">Involved in the proteasome-dependent degradation of fructose-1,6-bisphosphatase.</text>
</comment>
<feature type="domain" description="CTLH" evidence="3">
    <location>
        <begin position="94"/>
        <end position="151"/>
    </location>
</feature>
<feature type="region of interest" description="Disordered" evidence="2">
    <location>
        <begin position="260"/>
        <end position="281"/>
    </location>
</feature>
<evidence type="ECO:0000313" key="5">
    <source>
        <dbReference type="Proteomes" id="UP000593566"/>
    </source>
</evidence>
<name>A0A8H6FIX7_9LECA</name>
<gene>
    <name evidence="4" type="ORF">HO133_007433</name>
</gene>
<dbReference type="InterPro" id="IPR050618">
    <property type="entry name" value="Ubq-SigPath_Reg"/>
</dbReference>
<protein>
    <recommendedName>
        <fullName evidence="3">CTLH domain-containing protein</fullName>
    </recommendedName>
</protein>
<dbReference type="SMART" id="SM00668">
    <property type="entry name" value="CTLH"/>
    <property type="match status" value="1"/>
</dbReference>